<dbReference type="Proteomes" id="UP000015105">
    <property type="component" value="Chromosome 4D"/>
</dbReference>
<reference evidence="2" key="4">
    <citation type="submission" date="2019-03" db="UniProtKB">
        <authorList>
            <consortium name="EnsemblPlants"/>
        </authorList>
    </citation>
    <scope>IDENTIFICATION</scope>
</reference>
<keyword evidence="1" id="KW-0472">Membrane</keyword>
<reference evidence="3" key="1">
    <citation type="journal article" date="2014" name="Science">
        <title>Ancient hybridizations among the ancestral genomes of bread wheat.</title>
        <authorList>
            <consortium name="International Wheat Genome Sequencing Consortium,"/>
            <person name="Marcussen T."/>
            <person name="Sandve S.R."/>
            <person name="Heier L."/>
            <person name="Spannagl M."/>
            <person name="Pfeifer M."/>
            <person name="Jakobsen K.S."/>
            <person name="Wulff B.B."/>
            <person name="Steuernagel B."/>
            <person name="Mayer K.F."/>
            <person name="Olsen O.A."/>
        </authorList>
    </citation>
    <scope>NUCLEOTIDE SEQUENCE [LARGE SCALE GENOMIC DNA]</scope>
    <source>
        <strain evidence="3">cv. AL8/78</strain>
    </source>
</reference>
<keyword evidence="1" id="KW-0812">Transmembrane</keyword>
<evidence type="ECO:0000313" key="3">
    <source>
        <dbReference type="Proteomes" id="UP000015105"/>
    </source>
</evidence>
<keyword evidence="3" id="KW-1185">Reference proteome</keyword>
<protein>
    <submittedName>
        <fullName evidence="2">Uncharacterized protein</fullName>
    </submittedName>
</protein>
<name>A0A453HMG6_AEGTS</name>
<feature type="transmembrane region" description="Helical" evidence="1">
    <location>
        <begin position="158"/>
        <end position="179"/>
    </location>
</feature>
<keyword evidence="1" id="KW-1133">Transmembrane helix</keyword>
<dbReference type="Gramene" id="AET4Gv20236500.16">
    <property type="protein sequence ID" value="AET4Gv20236500.16"/>
    <property type="gene ID" value="AET4Gv20236500"/>
</dbReference>
<reference evidence="2" key="3">
    <citation type="journal article" date="2017" name="Nature">
        <title>Genome sequence of the progenitor of the wheat D genome Aegilops tauschii.</title>
        <authorList>
            <person name="Luo M.C."/>
            <person name="Gu Y.Q."/>
            <person name="Puiu D."/>
            <person name="Wang H."/>
            <person name="Twardziok S.O."/>
            <person name="Deal K.R."/>
            <person name="Huo N."/>
            <person name="Zhu T."/>
            <person name="Wang L."/>
            <person name="Wang Y."/>
            <person name="McGuire P.E."/>
            <person name="Liu S."/>
            <person name="Long H."/>
            <person name="Ramasamy R.K."/>
            <person name="Rodriguez J.C."/>
            <person name="Van S.L."/>
            <person name="Yuan L."/>
            <person name="Wang Z."/>
            <person name="Xia Z."/>
            <person name="Xiao L."/>
            <person name="Anderson O.D."/>
            <person name="Ouyang S."/>
            <person name="Liang Y."/>
            <person name="Zimin A.V."/>
            <person name="Pertea G."/>
            <person name="Qi P."/>
            <person name="Bennetzen J.L."/>
            <person name="Dai X."/>
            <person name="Dawson M.W."/>
            <person name="Muller H.G."/>
            <person name="Kugler K."/>
            <person name="Rivarola-Duarte L."/>
            <person name="Spannagl M."/>
            <person name="Mayer K.F.X."/>
            <person name="Lu F.H."/>
            <person name="Bevan M.W."/>
            <person name="Leroy P."/>
            <person name="Li P."/>
            <person name="You F.M."/>
            <person name="Sun Q."/>
            <person name="Liu Z."/>
            <person name="Lyons E."/>
            <person name="Wicker T."/>
            <person name="Salzberg S.L."/>
            <person name="Devos K.M."/>
            <person name="Dvorak J."/>
        </authorList>
    </citation>
    <scope>NUCLEOTIDE SEQUENCE [LARGE SCALE GENOMIC DNA]</scope>
    <source>
        <strain evidence="2">cv. AL8/78</strain>
    </source>
</reference>
<proteinExistence type="predicted"/>
<evidence type="ECO:0000256" key="1">
    <source>
        <dbReference type="SAM" id="Phobius"/>
    </source>
</evidence>
<dbReference type="EnsemblPlants" id="AET4Gv20236500.16">
    <property type="protein sequence ID" value="AET4Gv20236500.16"/>
    <property type="gene ID" value="AET4Gv20236500"/>
</dbReference>
<accession>A0A453HMG6</accession>
<reference evidence="2" key="5">
    <citation type="journal article" date="2021" name="G3 (Bethesda)">
        <title>Aegilops tauschii genome assembly Aet v5.0 features greater sequence contiguity and improved annotation.</title>
        <authorList>
            <person name="Wang L."/>
            <person name="Zhu T."/>
            <person name="Rodriguez J.C."/>
            <person name="Deal K.R."/>
            <person name="Dubcovsky J."/>
            <person name="McGuire P.E."/>
            <person name="Lux T."/>
            <person name="Spannagl M."/>
            <person name="Mayer K.F.X."/>
            <person name="Baldrich P."/>
            <person name="Meyers B.C."/>
            <person name="Huo N."/>
            <person name="Gu Y.Q."/>
            <person name="Zhou H."/>
            <person name="Devos K.M."/>
            <person name="Bennetzen J.L."/>
            <person name="Unver T."/>
            <person name="Budak H."/>
            <person name="Gulick P.J."/>
            <person name="Galiba G."/>
            <person name="Kalapos B."/>
            <person name="Nelson D.R."/>
            <person name="Li P."/>
            <person name="You F.M."/>
            <person name="Luo M.C."/>
            <person name="Dvorak J."/>
        </authorList>
    </citation>
    <scope>NUCLEOTIDE SEQUENCE [LARGE SCALE GENOMIC DNA]</scope>
    <source>
        <strain evidence="2">cv. AL8/78</strain>
    </source>
</reference>
<organism evidence="2 3">
    <name type="scientific">Aegilops tauschii subsp. strangulata</name>
    <name type="common">Goatgrass</name>
    <dbReference type="NCBI Taxonomy" id="200361"/>
    <lineage>
        <taxon>Eukaryota</taxon>
        <taxon>Viridiplantae</taxon>
        <taxon>Streptophyta</taxon>
        <taxon>Embryophyta</taxon>
        <taxon>Tracheophyta</taxon>
        <taxon>Spermatophyta</taxon>
        <taxon>Magnoliopsida</taxon>
        <taxon>Liliopsida</taxon>
        <taxon>Poales</taxon>
        <taxon>Poaceae</taxon>
        <taxon>BOP clade</taxon>
        <taxon>Pooideae</taxon>
        <taxon>Triticodae</taxon>
        <taxon>Triticeae</taxon>
        <taxon>Triticinae</taxon>
        <taxon>Aegilops</taxon>
    </lineage>
</organism>
<sequence>MLYTLSKEELLELFEIVSDQLSLVWSGFLKFHRTNKLKILDYLHDIWDVDRKSEWSIWIVHSKIEIPHRYMHGMGDSSSPRHSLRRVSSSKKLHHDPVQNASSRAELHRKSIAQMKICIILLYHLTYKEILLRGILAVVKTLDMSYELSFLCMDFRGIIWIFVSLETNGFCVILELSVYCPRQTKIEHMEILKKWVEGLLMK</sequence>
<evidence type="ECO:0000313" key="2">
    <source>
        <dbReference type="EnsemblPlants" id="AET4Gv20236500.16"/>
    </source>
</evidence>
<dbReference type="AlphaFoldDB" id="A0A453HMG6"/>
<reference evidence="3" key="2">
    <citation type="journal article" date="2017" name="Nat. Plants">
        <title>The Aegilops tauschii genome reveals multiple impacts of transposons.</title>
        <authorList>
            <person name="Zhao G."/>
            <person name="Zou C."/>
            <person name="Li K."/>
            <person name="Wang K."/>
            <person name="Li T."/>
            <person name="Gao L."/>
            <person name="Zhang X."/>
            <person name="Wang H."/>
            <person name="Yang Z."/>
            <person name="Liu X."/>
            <person name="Jiang W."/>
            <person name="Mao L."/>
            <person name="Kong X."/>
            <person name="Jiao Y."/>
            <person name="Jia J."/>
        </authorList>
    </citation>
    <scope>NUCLEOTIDE SEQUENCE [LARGE SCALE GENOMIC DNA]</scope>
    <source>
        <strain evidence="3">cv. AL8/78</strain>
    </source>
</reference>